<dbReference type="EMBL" id="DYVR01000049">
    <property type="protein sequence ID" value="HJF84351.1"/>
    <property type="molecule type" value="Genomic_DNA"/>
</dbReference>
<evidence type="ECO:0000256" key="1">
    <source>
        <dbReference type="SAM" id="Phobius"/>
    </source>
</evidence>
<feature type="transmembrane region" description="Helical" evidence="1">
    <location>
        <begin position="64"/>
        <end position="92"/>
    </location>
</feature>
<organism evidence="2 3">
    <name type="scientific">Megamonas hypermegale</name>
    <dbReference type="NCBI Taxonomy" id="158847"/>
    <lineage>
        <taxon>Bacteria</taxon>
        <taxon>Bacillati</taxon>
        <taxon>Bacillota</taxon>
        <taxon>Negativicutes</taxon>
        <taxon>Selenomonadales</taxon>
        <taxon>Selenomonadaceae</taxon>
        <taxon>Megamonas</taxon>
    </lineage>
</organism>
<proteinExistence type="predicted"/>
<gene>
    <name evidence="2" type="ORF">K8V65_01615</name>
</gene>
<feature type="transmembrane region" description="Helical" evidence="1">
    <location>
        <begin position="7"/>
        <end position="25"/>
    </location>
</feature>
<reference evidence="2" key="1">
    <citation type="journal article" date="2021" name="PeerJ">
        <title>Extensive microbial diversity within the chicken gut microbiome revealed by metagenomics and culture.</title>
        <authorList>
            <person name="Gilroy R."/>
            <person name="Ravi A."/>
            <person name="Getino M."/>
            <person name="Pursley I."/>
            <person name="Horton D.L."/>
            <person name="Alikhan N.F."/>
            <person name="Baker D."/>
            <person name="Gharbi K."/>
            <person name="Hall N."/>
            <person name="Watson M."/>
            <person name="Adriaenssens E.M."/>
            <person name="Foster-Nyarko E."/>
            <person name="Jarju S."/>
            <person name="Secka A."/>
            <person name="Antonio M."/>
            <person name="Oren A."/>
            <person name="Chaudhuri R.R."/>
            <person name="La Ragione R."/>
            <person name="Hildebrand F."/>
            <person name="Pallen M.J."/>
        </authorList>
    </citation>
    <scope>NUCLEOTIDE SEQUENCE</scope>
    <source>
        <strain evidence="2">7318</strain>
    </source>
</reference>
<reference evidence="2" key="2">
    <citation type="submission" date="2021-09" db="EMBL/GenBank/DDBJ databases">
        <authorList>
            <person name="Gilroy R."/>
        </authorList>
    </citation>
    <scope>NUCLEOTIDE SEQUENCE</scope>
    <source>
        <strain evidence="2">7318</strain>
    </source>
</reference>
<feature type="transmembrane region" description="Helical" evidence="1">
    <location>
        <begin position="98"/>
        <end position="120"/>
    </location>
</feature>
<feature type="transmembrane region" description="Helical" evidence="1">
    <location>
        <begin position="31"/>
        <end position="52"/>
    </location>
</feature>
<keyword evidence="1" id="KW-0812">Transmembrane</keyword>
<accession>A0A921HM01</accession>
<dbReference type="AlphaFoldDB" id="A0A921HM01"/>
<evidence type="ECO:0000313" key="3">
    <source>
        <dbReference type="Proteomes" id="UP000780768"/>
    </source>
</evidence>
<keyword evidence="1" id="KW-0472">Membrane</keyword>
<feature type="non-terminal residue" evidence="2">
    <location>
        <position position="129"/>
    </location>
</feature>
<name>A0A921HM01_9FIRM</name>
<evidence type="ECO:0000313" key="2">
    <source>
        <dbReference type="EMBL" id="HJF84351.1"/>
    </source>
</evidence>
<protein>
    <submittedName>
        <fullName evidence="2">Uncharacterized protein</fullName>
    </submittedName>
</protein>
<keyword evidence="1" id="KW-1133">Transmembrane helix</keyword>
<dbReference type="Proteomes" id="UP000780768">
    <property type="component" value="Unassembled WGS sequence"/>
</dbReference>
<comment type="caution">
    <text evidence="2">The sequence shown here is derived from an EMBL/GenBank/DDBJ whole genome shotgun (WGS) entry which is preliminary data.</text>
</comment>
<sequence>MRRISLSVLCEIGILTAMITILGSLKLPNIVPGIEFQLSAPLAVAVCSVFGFKKYFLSGCLSSLLCLILGTQNILNVAIAMQFRLIVGILLLLFPGRLWMIVLAGPIASTVSRLSLYLFLGNFTYAMMA</sequence>